<sequence>MCAHPVPKTNSGVVNSTALQIEAAPRCVDGPDGRGTWSILYRCLCTLLACVYTAIHLNVPPENEEKAAGFVRKVKWIMIALFAAEIVVYTAFEQYYLGVQRQIQKLHQIGL</sequence>
<evidence type="ECO:0000313" key="2">
    <source>
        <dbReference type="EMBL" id="EDN98901.1"/>
    </source>
</evidence>
<feature type="transmembrane region" description="Helical" evidence="1">
    <location>
        <begin position="77"/>
        <end position="97"/>
    </location>
</feature>
<dbReference type="HOGENOM" id="CLU_2159935_0_0_1"/>
<dbReference type="AlphaFoldDB" id="A7F830"/>
<protein>
    <submittedName>
        <fullName evidence="2">Uncharacterized protein</fullName>
    </submittedName>
</protein>
<dbReference type="PANTHER" id="PTHR35043">
    <property type="entry name" value="TRANSCRIPTION FACTOR DOMAIN-CONTAINING PROTEIN"/>
    <property type="match status" value="1"/>
</dbReference>
<keyword evidence="1" id="KW-0472">Membrane</keyword>
<accession>A7F830</accession>
<keyword evidence="3" id="KW-1185">Reference proteome</keyword>
<keyword evidence="1" id="KW-0812">Transmembrane</keyword>
<dbReference type="RefSeq" id="XP_001585192.1">
    <property type="nucleotide sequence ID" value="XM_001585142.1"/>
</dbReference>
<name>A7F830_SCLS1</name>
<gene>
    <name evidence="2" type="ORF">SS1G_13760</name>
</gene>
<organism evidence="2 3">
    <name type="scientific">Sclerotinia sclerotiorum (strain ATCC 18683 / 1980 / Ss-1)</name>
    <name type="common">White mold</name>
    <name type="synonym">Whetzelinia sclerotiorum</name>
    <dbReference type="NCBI Taxonomy" id="665079"/>
    <lineage>
        <taxon>Eukaryota</taxon>
        <taxon>Fungi</taxon>
        <taxon>Dikarya</taxon>
        <taxon>Ascomycota</taxon>
        <taxon>Pezizomycotina</taxon>
        <taxon>Leotiomycetes</taxon>
        <taxon>Helotiales</taxon>
        <taxon>Sclerotiniaceae</taxon>
        <taxon>Sclerotinia</taxon>
    </lineage>
</organism>
<proteinExistence type="predicted"/>
<dbReference type="Proteomes" id="UP000001312">
    <property type="component" value="Unassembled WGS sequence"/>
</dbReference>
<reference evidence="3" key="1">
    <citation type="journal article" date="2011" name="PLoS Genet.">
        <title>Genomic analysis of the necrotrophic fungal pathogens Sclerotinia sclerotiorum and Botrytis cinerea.</title>
        <authorList>
            <person name="Amselem J."/>
            <person name="Cuomo C.A."/>
            <person name="van Kan J.A."/>
            <person name="Viaud M."/>
            <person name="Benito E.P."/>
            <person name="Couloux A."/>
            <person name="Coutinho P.M."/>
            <person name="de Vries R.P."/>
            <person name="Dyer P.S."/>
            <person name="Fillinger S."/>
            <person name="Fournier E."/>
            <person name="Gout L."/>
            <person name="Hahn M."/>
            <person name="Kohn L."/>
            <person name="Lapalu N."/>
            <person name="Plummer K.M."/>
            <person name="Pradier J.M."/>
            <person name="Quevillon E."/>
            <person name="Sharon A."/>
            <person name="Simon A."/>
            <person name="ten Have A."/>
            <person name="Tudzynski B."/>
            <person name="Tudzynski P."/>
            <person name="Wincker P."/>
            <person name="Andrew M."/>
            <person name="Anthouard V."/>
            <person name="Beever R.E."/>
            <person name="Beffa R."/>
            <person name="Benoit I."/>
            <person name="Bouzid O."/>
            <person name="Brault B."/>
            <person name="Chen Z."/>
            <person name="Choquer M."/>
            <person name="Collemare J."/>
            <person name="Cotton P."/>
            <person name="Danchin E.G."/>
            <person name="Da Silva C."/>
            <person name="Gautier A."/>
            <person name="Giraud C."/>
            <person name="Giraud T."/>
            <person name="Gonzalez C."/>
            <person name="Grossetete S."/>
            <person name="Guldener U."/>
            <person name="Henrissat B."/>
            <person name="Howlett B.J."/>
            <person name="Kodira C."/>
            <person name="Kretschmer M."/>
            <person name="Lappartient A."/>
            <person name="Leroch M."/>
            <person name="Levis C."/>
            <person name="Mauceli E."/>
            <person name="Neuveglise C."/>
            <person name="Oeser B."/>
            <person name="Pearson M."/>
            <person name="Poulain J."/>
            <person name="Poussereau N."/>
            <person name="Quesneville H."/>
            <person name="Rascle C."/>
            <person name="Schumacher J."/>
            <person name="Segurens B."/>
            <person name="Sexton A."/>
            <person name="Silva E."/>
            <person name="Sirven C."/>
            <person name="Soanes D.M."/>
            <person name="Talbot N.J."/>
            <person name="Templeton M."/>
            <person name="Yandava C."/>
            <person name="Yarden O."/>
            <person name="Zeng Q."/>
            <person name="Rollins J.A."/>
            <person name="Lebrun M.H."/>
            <person name="Dickman M."/>
        </authorList>
    </citation>
    <scope>NUCLEOTIDE SEQUENCE [LARGE SCALE GENOMIC DNA]</scope>
    <source>
        <strain evidence="3">ATCC 18683 / 1980 / Ss-1</strain>
    </source>
</reference>
<dbReference type="EMBL" id="CH476647">
    <property type="protein sequence ID" value="EDN98901.1"/>
    <property type="molecule type" value="Genomic_DNA"/>
</dbReference>
<dbReference type="KEGG" id="ssl:SS1G_13760"/>
<feature type="transmembrane region" description="Helical" evidence="1">
    <location>
        <begin position="39"/>
        <end position="57"/>
    </location>
</feature>
<evidence type="ECO:0000256" key="1">
    <source>
        <dbReference type="SAM" id="Phobius"/>
    </source>
</evidence>
<dbReference type="PANTHER" id="PTHR35043:SF7">
    <property type="entry name" value="TRANSCRIPTION FACTOR DOMAIN-CONTAINING PROTEIN"/>
    <property type="match status" value="1"/>
</dbReference>
<keyword evidence="1" id="KW-1133">Transmembrane helix</keyword>
<dbReference type="InParanoid" id="A7F830"/>
<dbReference type="GeneID" id="5481343"/>
<evidence type="ECO:0000313" key="3">
    <source>
        <dbReference type="Proteomes" id="UP000001312"/>
    </source>
</evidence>